<sequence length="126" mass="14271">FDFKKETQHTLSSLINISSTQQQRPISESCCEFTHEGSQRDKMKMKRSWKGCNASVLKVVGDDLLMSNPKRIEKAIGKLTCNALLLKEIMVLPTGANSFEEAMQIGSETYHYLKVISPNFIFVILK</sequence>
<comment type="pathway">
    <text evidence="1">Carbohydrate degradation; glycolysis; pyruvate from D-glyceraldehyde 3-phosphate: step 4/5.</text>
</comment>
<proteinExistence type="inferred from homology"/>
<accession>A0A7J7L5K6</accession>
<reference evidence="7 8" key="1">
    <citation type="journal article" date="2020" name="IScience">
        <title>Genome Sequencing of the Endangered Kingdonia uniflora (Circaeasteraceae, Ranunculales) Reveals Potential Mechanisms of Evolutionary Specialization.</title>
        <authorList>
            <person name="Sun Y."/>
            <person name="Deng T."/>
            <person name="Zhang A."/>
            <person name="Moore M.J."/>
            <person name="Landis J.B."/>
            <person name="Lin N."/>
            <person name="Zhang H."/>
            <person name="Zhang X."/>
            <person name="Huang J."/>
            <person name="Zhang X."/>
            <person name="Sun H."/>
            <person name="Wang H."/>
        </authorList>
    </citation>
    <scope>NUCLEOTIDE SEQUENCE [LARGE SCALE GENOMIC DNA]</scope>
    <source>
        <strain evidence="7">TB1705</strain>
        <tissue evidence="7">Leaf</tissue>
    </source>
</reference>
<dbReference type="SUPFAM" id="SSF51604">
    <property type="entry name" value="Enolase C-terminal domain-like"/>
    <property type="match status" value="2"/>
</dbReference>
<dbReference type="InterPro" id="IPR000941">
    <property type="entry name" value="Enolase"/>
</dbReference>
<dbReference type="Gene3D" id="3.20.20.120">
    <property type="entry name" value="Enolase-like C-terminal domain"/>
    <property type="match status" value="2"/>
</dbReference>
<name>A0A7J7L5K6_9MAGN</name>
<dbReference type="PANTHER" id="PTHR11902">
    <property type="entry name" value="ENOLASE"/>
    <property type="match status" value="1"/>
</dbReference>
<dbReference type="EMBL" id="JACGCM010002621">
    <property type="protein sequence ID" value="KAF6137863.1"/>
    <property type="molecule type" value="Genomic_DNA"/>
</dbReference>
<dbReference type="AlphaFoldDB" id="A0A7J7L5K6"/>
<dbReference type="GO" id="GO:0000287">
    <property type="term" value="F:magnesium ion binding"/>
    <property type="evidence" value="ECO:0007669"/>
    <property type="project" value="InterPro"/>
</dbReference>
<evidence type="ECO:0000256" key="3">
    <source>
        <dbReference type="ARBA" id="ARBA00012058"/>
    </source>
</evidence>
<dbReference type="GO" id="GO:0000015">
    <property type="term" value="C:phosphopyruvate hydratase complex"/>
    <property type="evidence" value="ECO:0007669"/>
    <property type="project" value="InterPro"/>
</dbReference>
<dbReference type="GO" id="GO:0006096">
    <property type="term" value="P:glycolytic process"/>
    <property type="evidence" value="ECO:0007669"/>
    <property type="project" value="UniProtKB-UniPathway"/>
</dbReference>
<feature type="domain" description="Enolase C-terminal TIM barrel" evidence="6">
    <location>
        <begin position="49"/>
        <end position="87"/>
    </location>
</feature>
<dbReference type="InterPro" id="IPR020810">
    <property type="entry name" value="Enolase_C"/>
</dbReference>
<dbReference type="GO" id="GO:0004634">
    <property type="term" value="F:phosphopyruvate hydratase activity"/>
    <property type="evidence" value="ECO:0007669"/>
    <property type="project" value="UniProtKB-EC"/>
</dbReference>
<dbReference type="OrthoDB" id="1697738at2759"/>
<evidence type="ECO:0000256" key="5">
    <source>
        <dbReference type="ARBA" id="ARBA00023239"/>
    </source>
</evidence>
<evidence type="ECO:0000256" key="2">
    <source>
        <dbReference type="ARBA" id="ARBA00009604"/>
    </source>
</evidence>
<keyword evidence="5" id="KW-0456">Lyase</keyword>
<keyword evidence="4" id="KW-0324">Glycolysis</keyword>
<evidence type="ECO:0000256" key="4">
    <source>
        <dbReference type="ARBA" id="ARBA00023152"/>
    </source>
</evidence>
<evidence type="ECO:0000256" key="1">
    <source>
        <dbReference type="ARBA" id="ARBA00005031"/>
    </source>
</evidence>
<evidence type="ECO:0000313" key="7">
    <source>
        <dbReference type="EMBL" id="KAF6137863.1"/>
    </source>
</evidence>
<comment type="caution">
    <text evidence="7">The sequence shown here is derived from an EMBL/GenBank/DDBJ whole genome shotgun (WGS) entry which is preliminary data.</text>
</comment>
<dbReference type="Proteomes" id="UP000541444">
    <property type="component" value="Unassembled WGS sequence"/>
</dbReference>
<dbReference type="PANTHER" id="PTHR11902:SF1">
    <property type="entry name" value="ENOLASE"/>
    <property type="match status" value="1"/>
</dbReference>
<protein>
    <recommendedName>
        <fullName evidence="3">phosphopyruvate hydratase</fullName>
        <ecNumber evidence="3">4.2.1.11</ecNumber>
    </recommendedName>
</protein>
<dbReference type="UniPathway" id="UPA00109">
    <property type="reaction ID" value="UER00187"/>
</dbReference>
<keyword evidence="8" id="KW-1185">Reference proteome</keyword>
<evidence type="ECO:0000259" key="6">
    <source>
        <dbReference type="Pfam" id="PF00113"/>
    </source>
</evidence>
<evidence type="ECO:0000313" key="8">
    <source>
        <dbReference type="Proteomes" id="UP000541444"/>
    </source>
</evidence>
<dbReference type="EC" id="4.2.1.11" evidence="3"/>
<gene>
    <name evidence="7" type="ORF">GIB67_022006</name>
</gene>
<dbReference type="InterPro" id="IPR036849">
    <property type="entry name" value="Enolase-like_C_sf"/>
</dbReference>
<comment type="similarity">
    <text evidence="2">Belongs to the enolase family.</text>
</comment>
<feature type="non-terminal residue" evidence="7">
    <location>
        <position position="1"/>
    </location>
</feature>
<dbReference type="Pfam" id="PF00113">
    <property type="entry name" value="Enolase_C"/>
    <property type="match status" value="1"/>
</dbReference>
<organism evidence="7 8">
    <name type="scientific">Kingdonia uniflora</name>
    <dbReference type="NCBI Taxonomy" id="39325"/>
    <lineage>
        <taxon>Eukaryota</taxon>
        <taxon>Viridiplantae</taxon>
        <taxon>Streptophyta</taxon>
        <taxon>Embryophyta</taxon>
        <taxon>Tracheophyta</taxon>
        <taxon>Spermatophyta</taxon>
        <taxon>Magnoliopsida</taxon>
        <taxon>Ranunculales</taxon>
        <taxon>Circaeasteraceae</taxon>
        <taxon>Kingdonia</taxon>
    </lineage>
</organism>